<protein>
    <submittedName>
        <fullName evidence="4">CBS domain-containing protein</fullName>
    </submittedName>
</protein>
<dbReference type="CDD" id="cd04622">
    <property type="entry name" value="CBS_pair_HRP1_like"/>
    <property type="match status" value="1"/>
</dbReference>
<keyword evidence="5" id="KW-1185">Reference proteome</keyword>
<dbReference type="InterPro" id="IPR051257">
    <property type="entry name" value="Diverse_CBS-Domain"/>
</dbReference>
<dbReference type="InterPro" id="IPR046342">
    <property type="entry name" value="CBS_dom_sf"/>
</dbReference>
<keyword evidence="1 2" id="KW-0129">CBS domain</keyword>
<dbReference type="PANTHER" id="PTHR43080">
    <property type="entry name" value="CBS DOMAIN-CONTAINING PROTEIN CBSX3, MITOCHONDRIAL"/>
    <property type="match status" value="1"/>
</dbReference>
<dbReference type="PANTHER" id="PTHR43080:SF2">
    <property type="entry name" value="CBS DOMAIN-CONTAINING PROTEIN"/>
    <property type="match status" value="1"/>
</dbReference>
<organism evidence="4 5">
    <name type="scientific">Bacillus weihaiensis</name>
    <dbReference type="NCBI Taxonomy" id="1547283"/>
    <lineage>
        <taxon>Bacteria</taxon>
        <taxon>Bacillati</taxon>
        <taxon>Bacillota</taxon>
        <taxon>Bacilli</taxon>
        <taxon>Bacillales</taxon>
        <taxon>Bacillaceae</taxon>
        <taxon>Bacillus</taxon>
    </lineage>
</organism>
<gene>
    <name evidence="4" type="ORF">A9C19_16170</name>
</gene>
<dbReference type="STRING" id="1547283.A9C19_16170"/>
<evidence type="ECO:0000259" key="3">
    <source>
        <dbReference type="PROSITE" id="PS51371"/>
    </source>
</evidence>
<dbReference type="PROSITE" id="PS51371">
    <property type="entry name" value="CBS"/>
    <property type="match status" value="2"/>
</dbReference>
<proteinExistence type="predicted"/>
<feature type="domain" description="CBS" evidence="3">
    <location>
        <begin position="77"/>
        <end position="132"/>
    </location>
</feature>
<evidence type="ECO:0000313" key="5">
    <source>
        <dbReference type="Proteomes" id="UP000181936"/>
    </source>
</evidence>
<dbReference type="OrthoDB" id="9802114at2"/>
<evidence type="ECO:0000256" key="1">
    <source>
        <dbReference type="ARBA" id="ARBA00023122"/>
    </source>
</evidence>
<accession>A0A1L3MXT4</accession>
<dbReference type="SUPFAM" id="SSF54631">
    <property type="entry name" value="CBS-domain pair"/>
    <property type="match status" value="1"/>
</dbReference>
<dbReference type="KEGG" id="bwh:A9C19_16170"/>
<dbReference type="EMBL" id="CP016020">
    <property type="protein sequence ID" value="APH07146.1"/>
    <property type="molecule type" value="Genomic_DNA"/>
</dbReference>
<evidence type="ECO:0000256" key="2">
    <source>
        <dbReference type="PROSITE-ProRule" id="PRU00703"/>
    </source>
</evidence>
<name>A0A1L3MXT4_9BACI</name>
<feature type="domain" description="CBS" evidence="3">
    <location>
        <begin position="13"/>
        <end position="69"/>
    </location>
</feature>
<dbReference type="AlphaFoldDB" id="A0A1L3MXT4"/>
<dbReference type="SMART" id="SM00116">
    <property type="entry name" value="CBS"/>
    <property type="match status" value="2"/>
</dbReference>
<dbReference type="Pfam" id="PF00571">
    <property type="entry name" value="CBS"/>
    <property type="match status" value="2"/>
</dbReference>
<sequence length="146" mass="15676">MKGEDHLNIQGCMSRNVATVSSNQTIKEAAELMNQHNIGSIPVVDQGELKGIVTDRDITLRSTAQGLDSNTMVSQVMSTNLVSGHSTMSTEEAAKVMAQHQIRRLPIVENNQLIGIVALGDLATNQMSDQAAGVALTNISEQNKTF</sequence>
<dbReference type="Proteomes" id="UP000181936">
    <property type="component" value="Chromosome"/>
</dbReference>
<reference evidence="4 5" key="1">
    <citation type="journal article" date="2016" name="Sci. Rep.">
        <title>Complete genome sequence and transcriptomic analysis of a novel marine strain Bacillus weihaiensis reveals the mechanism of brown algae degradation.</title>
        <authorList>
            <person name="Zhu Y."/>
            <person name="Chen P."/>
            <person name="Bao Y."/>
            <person name="Men Y."/>
            <person name="Zeng Y."/>
            <person name="Yang J."/>
            <person name="Sun J."/>
            <person name="Sun Y."/>
        </authorList>
    </citation>
    <scope>NUCLEOTIDE SEQUENCE [LARGE SCALE GENOMIC DNA]</scope>
    <source>
        <strain evidence="4 5">Alg07</strain>
    </source>
</reference>
<dbReference type="InterPro" id="IPR000644">
    <property type="entry name" value="CBS_dom"/>
</dbReference>
<dbReference type="Gene3D" id="3.10.580.10">
    <property type="entry name" value="CBS-domain"/>
    <property type="match status" value="1"/>
</dbReference>
<evidence type="ECO:0000313" key="4">
    <source>
        <dbReference type="EMBL" id="APH07146.1"/>
    </source>
</evidence>